<protein>
    <submittedName>
        <fullName evidence="1">Uncharacterized protein</fullName>
    </submittedName>
</protein>
<dbReference type="EMBL" id="MK072404">
    <property type="protein sequence ID" value="AYV84306.1"/>
    <property type="molecule type" value="Genomic_DNA"/>
</dbReference>
<evidence type="ECO:0000313" key="1">
    <source>
        <dbReference type="EMBL" id="AYV84306.1"/>
    </source>
</evidence>
<accession>A0A3G5AAQ1</accession>
<proteinExistence type="predicted"/>
<organism evidence="1">
    <name type="scientific">Hyperionvirus sp</name>
    <dbReference type="NCBI Taxonomy" id="2487770"/>
    <lineage>
        <taxon>Viruses</taxon>
        <taxon>Varidnaviria</taxon>
        <taxon>Bamfordvirae</taxon>
        <taxon>Nucleocytoviricota</taxon>
        <taxon>Megaviricetes</taxon>
        <taxon>Imitervirales</taxon>
        <taxon>Mimiviridae</taxon>
        <taxon>Klosneuvirinae</taxon>
    </lineage>
</organism>
<gene>
    <name evidence="1" type="ORF">Hyperionvirus22_7</name>
</gene>
<reference evidence="1" key="1">
    <citation type="submission" date="2018-10" db="EMBL/GenBank/DDBJ databases">
        <title>Hidden diversity of soil giant viruses.</title>
        <authorList>
            <person name="Schulz F."/>
            <person name="Alteio L."/>
            <person name="Goudeau D."/>
            <person name="Ryan E.M."/>
            <person name="Malmstrom R.R."/>
            <person name="Blanchard J."/>
            <person name="Woyke T."/>
        </authorList>
    </citation>
    <scope>NUCLEOTIDE SEQUENCE</scope>
    <source>
        <strain evidence="1">HYV1</strain>
    </source>
</reference>
<name>A0A3G5AAQ1_9VIRU</name>
<sequence>MNGLDSLSCFLISIGYSEMMWGASFDDERMVQFSTSEIYLSAACFLDDV</sequence>